<dbReference type="InterPro" id="IPR057447">
    <property type="entry name" value="Bbp19-like_phage"/>
</dbReference>
<organism evidence="2">
    <name type="scientific">marine sediment metagenome</name>
    <dbReference type="NCBI Taxonomy" id="412755"/>
    <lineage>
        <taxon>unclassified sequences</taxon>
        <taxon>metagenomes</taxon>
        <taxon>ecological metagenomes</taxon>
    </lineage>
</organism>
<gene>
    <name evidence="2" type="ORF">LCGC14_1043650</name>
</gene>
<dbReference type="Pfam" id="PF25181">
    <property type="entry name" value="Phage_Bbp19"/>
    <property type="match status" value="1"/>
</dbReference>
<protein>
    <recommendedName>
        <fullName evidence="1">Bbp19-like phage domain-containing protein</fullName>
    </recommendedName>
</protein>
<sequence>MDKEQKPPSKKQIAVDKVVHKSGFFYRIFTSPDGKKVLEWLEEEFDMDEIFKAGEPNTTSYNLGKRDVIVYIRQMIRLKQNATRAELEGQSSERDKKS</sequence>
<dbReference type="AlphaFoldDB" id="A0A0F9QX68"/>
<evidence type="ECO:0000313" key="2">
    <source>
        <dbReference type="EMBL" id="KKN09733.1"/>
    </source>
</evidence>
<comment type="caution">
    <text evidence="2">The sequence shown here is derived from an EMBL/GenBank/DDBJ whole genome shotgun (WGS) entry which is preliminary data.</text>
</comment>
<reference evidence="2" key="1">
    <citation type="journal article" date="2015" name="Nature">
        <title>Complex archaea that bridge the gap between prokaryotes and eukaryotes.</title>
        <authorList>
            <person name="Spang A."/>
            <person name="Saw J.H."/>
            <person name="Jorgensen S.L."/>
            <person name="Zaremba-Niedzwiedzka K."/>
            <person name="Martijn J."/>
            <person name="Lind A.E."/>
            <person name="van Eijk R."/>
            <person name="Schleper C."/>
            <person name="Guy L."/>
            <person name="Ettema T.J."/>
        </authorList>
    </citation>
    <scope>NUCLEOTIDE SEQUENCE</scope>
</reference>
<feature type="domain" description="Bbp19-like phage" evidence="1">
    <location>
        <begin position="27"/>
        <end position="76"/>
    </location>
</feature>
<name>A0A0F9QX68_9ZZZZ</name>
<evidence type="ECO:0000259" key="1">
    <source>
        <dbReference type="Pfam" id="PF25181"/>
    </source>
</evidence>
<dbReference type="EMBL" id="LAZR01004312">
    <property type="protein sequence ID" value="KKN09733.1"/>
    <property type="molecule type" value="Genomic_DNA"/>
</dbReference>
<proteinExistence type="predicted"/>
<accession>A0A0F9QX68</accession>